<reference evidence="2 3" key="1">
    <citation type="submission" date="2015-09" db="EMBL/GenBank/DDBJ databases">
        <title>Sorangium comparison.</title>
        <authorList>
            <person name="Zaburannyi N."/>
            <person name="Bunk B."/>
            <person name="Overmann J."/>
            <person name="Mueller R."/>
        </authorList>
    </citation>
    <scope>NUCLEOTIDE SEQUENCE [LARGE SCALE GENOMIC DNA]</scope>
    <source>
        <strain evidence="2 3">So ce26</strain>
    </source>
</reference>
<dbReference type="SUPFAM" id="SSF48452">
    <property type="entry name" value="TPR-like"/>
    <property type="match status" value="1"/>
</dbReference>
<organism evidence="2 3">
    <name type="scientific">Sorangium cellulosum</name>
    <name type="common">Polyangium cellulosum</name>
    <dbReference type="NCBI Taxonomy" id="56"/>
    <lineage>
        <taxon>Bacteria</taxon>
        <taxon>Pseudomonadati</taxon>
        <taxon>Myxococcota</taxon>
        <taxon>Polyangia</taxon>
        <taxon>Polyangiales</taxon>
        <taxon>Polyangiaceae</taxon>
        <taxon>Sorangium</taxon>
    </lineage>
</organism>
<dbReference type="EMBL" id="CP012673">
    <property type="protein sequence ID" value="AUX45603.1"/>
    <property type="molecule type" value="Genomic_DNA"/>
</dbReference>
<keyword evidence="1" id="KW-0732">Signal</keyword>
<evidence type="ECO:0008006" key="4">
    <source>
        <dbReference type="Google" id="ProtNLM"/>
    </source>
</evidence>
<protein>
    <recommendedName>
        <fullName evidence="4">PEGA domain-containing protein</fullName>
    </recommendedName>
</protein>
<proteinExistence type="predicted"/>
<accession>A0A2L0F244</accession>
<evidence type="ECO:0000313" key="3">
    <source>
        <dbReference type="Proteomes" id="UP000238348"/>
    </source>
</evidence>
<evidence type="ECO:0000256" key="1">
    <source>
        <dbReference type="SAM" id="SignalP"/>
    </source>
</evidence>
<sequence>MVTSLVRASSSHAAAIAVVLASFHLDAAEPPARSRELDALYRQAEAAMRSLDMVEARRLWARIHHLDPSTMALCQLGVVDTRLGRWDAAAEELSECVARMPPPKNDLERRRWEVRHADFARVLGEVGVLHVVTPPGIVPARILVDGREVGRADRVYVQPGQHEIVAMAYDGRIARVSAAAKAGESQSVPVVFDAIDSRPARPAGATGGPLAPTREALAGPAPSGVKPWVVASGATAAVGLLVTGIGLHVAANSAEDERRAALCAPAREGDAAQAHASREGVSTMSHLGTASLTAGALLSVATFVYIVVANDSEEGQPEVYACRCSARWPPHNRVALRSHHQNAAPD</sequence>
<feature type="signal peptide" evidence="1">
    <location>
        <begin position="1"/>
        <end position="27"/>
    </location>
</feature>
<evidence type="ECO:0000313" key="2">
    <source>
        <dbReference type="EMBL" id="AUX45603.1"/>
    </source>
</evidence>
<name>A0A2L0F244_SORCE</name>
<feature type="chain" id="PRO_5014862664" description="PEGA domain-containing protein" evidence="1">
    <location>
        <begin position="28"/>
        <end position="346"/>
    </location>
</feature>
<dbReference type="AlphaFoldDB" id="A0A2L0F244"/>
<gene>
    <name evidence="2" type="ORF">SOCE26_070980</name>
</gene>
<dbReference type="InterPro" id="IPR011990">
    <property type="entry name" value="TPR-like_helical_dom_sf"/>
</dbReference>
<dbReference type="Proteomes" id="UP000238348">
    <property type="component" value="Chromosome"/>
</dbReference>